<accession>A0ACA9QN30</accession>
<protein>
    <submittedName>
        <fullName evidence="1">29137_t:CDS:1</fullName>
    </submittedName>
</protein>
<feature type="non-terminal residue" evidence="1">
    <location>
        <position position="739"/>
    </location>
</feature>
<feature type="non-terminal residue" evidence="1">
    <location>
        <position position="1"/>
    </location>
</feature>
<proteinExistence type="predicted"/>
<keyword evidence="2" id="KW-1185">Reference proteome</keyword>
<dbReference type="EMBL" id="CAJVQC010035135">
    <property type="protein sequence ID" value="CAG8758242.1"/>
    <property type="molecule type" value="Genomic_DNA"/>
</dbReference>
<evidence type="ECO:0000313" key="2">
    <source>
        <dbReference type="Proteomes" id="UP000789920"/>
    </source>
</evidence>
<dbReference type="Proteomes" id="UP000789920">
    <property type="component" value="Unassembled WGS sequence"/>
</dbReference>
<sequence>FSAARTIAKQIRLLNQDNKYYMVTRIKITVNSKNSVAFTRNGNADGKIGDFPVNDTDVVNREDIERIRITGPEAELEKMIKLIFLKDDVKDTKNDAKGSFAFEITIVGTSQDAILNLVAADFTVVVNRDDQKQALLDLEKKLADLETNFPGGKDFTKGSELTLTDTDAEIGGFVNNGNTGLKSYFHGTWDGKTVLDKTGDENIKHFLYSLADGAGTTIYKDEINAQIYENGFTFNDDSDEFKKVTDEVLYKGFPVIDPETVATAGATEADDITFNPAPRERYSKTAIDMFRHKDSFSIELPDNITATNPAIKLFESNKREDCCGFQPGELTANGDYRGHGAGYLNSAVGTKAHSLDVNARKLDTKIVIDIWEAATLDEAINLAFFGQDYAAGTNKKDADPDYLFFNELAGKSELEMLEIYYKAFERTPNATAAKNAWDDAGAGGGREKITNGYNSAKTFLGIYVTNYASALSESDKDKKKTALEKVKTDLQAYVTKGNVTTDTSPEAKLGKFTKQSNLDKILADANLKDPAKKVYQAFDNLGANIKTDTYYDALVALIGELGKNIDKPKELRTNFGAEHVAKEAEKQLAAAIEAAKEVMKGEGDAVTRTEIDNFDSIQVTQDIKLVFEKCKKAHGPVASTEKDGLKSDLKGYQTNKKAAWDKVNQYQKTAGKGYADEALERVNEGQQKDQATHTKYAAMGSAKEVREEATKDGVSDETLVKRGQISAEFKNSNKDDEKA</sequence>
<comment type="caution">
    <text evidence="1">The sequence shown here is derived from an EMBL/GenBank/DDBJ whole genome shotgun (WGS) entry which is preliminary data.</text>
</comment>
<reference evidence="1" key="1">
    <citation type="submission" date="2021-06" db="EMBL/GenBank/DDBJ databases">
        <authorList>
            <person name="Kallberg Y."/>
            <person name="Tangrot J."/>
            <person name="Rosling A."/>
        </authorList>
    </citation>
    <scope>NUCLEOTIDE SEQUENCE</scope>
    <source>
        <strain evidence="1">MA461A</strain>
    </source>
</reference>
<organism evidence="1 2">
    <name type="scientific">Racocetra persica</name>
    <dbReference type="NCBI Taxonomy" id="160502"/>
    <lineage>
        <taxon>Eukaryota</taxon>
        <taxon>Fungi</taxon>
        <taxon>Fungi incertae sedis</taxon>
        <taxon>Mucoromycota</taxon>
        <taxon>Glomeromycotina</taxon>
        <taxon>Glomeromycetes</taxon>
        <taxon>Diversisporales</taxon>
        <taxon>Gigasporaceae</taxon>
        <taxon>Racocetra</taxon>
    </lineage>
</organism>
<gene>
    <name evidence="1" type="ORF">RPERSI_LOCUS14937</name>
</gene>
<name>A0ACA9QN30_9GLOM</name>
<evidence type="ECO:0000313" key="1">
    <source>
        <dbReference type="EMBL" id="CAG8758242.1"/>
    </source>
</evidence>